<feature type="non-terminal residue" evidence="2">
    <location>
        <position position="2481"/>
    </location>
</feature>
<feature type="compositionally biased region" description="Acidic residues" evidence="1">
    <location>
        <begin position="732"/>
        <end position="741"/>
    </location>
</feature>
<feature type="region of interest" description="Disordered" evidence="1">
    <location>
        <begin position="1105"/>
        <end position="1271"/>
    </location>
</feature>
<feature type="compositionally biased region" description="Basic and acidic residues" evidence="1">
    <location>
        <begin position="742"/>
        <end position="753"/>
    </location>
</feature>
<feature type="compositionally biased region" description="Polar residues" evidence="1">
    <location>
        <begin position="1628"/>
        <end position="1650"/>
    </location>
</feature>
<feature type="compositionally biased region" description="Polar residues" evidence="1">
    <location>
        <begin position="2361"/>
        <end position="2376"/>
    </location>
</feature>
<evidence type="ECO:0000313" key="2">
    <source>
        <dbReference type="EMBL" id="PHJ23185.1"/>
    </source>
</evidence>
<dbReference type="RefSeq" id="XP_067924862.1">
    <property type="nucleotide sequence ID" value="XM_068063159.1"/>
</dbReference>
<dbReference type="VEuPathDB" id="ToxoDB:CSUI_002961"/>
<accession>A0A2C6L6Q2</accession>
<protein>
    <submittedName>
        <fullName evidence="2">Uncharacterized protein</fullName>
    </submittedName>
</protein>
<feature type="compositionally biased region" description="Basic and acidic residues" evidence="1">
    <location>
        <begin position="1260"/>
        <end position="1271"/>
    </location>
</feature>
<feature type="region of interest" description="Disordered" evidence="1">
    <location>
        <begin position="861"/>
        <end position="887"/>
    </location>
</feature>
<feature type="compositionally biased region" description="Basic residues" evidence="1">
    <location>
        <begin position="822"/>
        <end position="837"/>
    </location>
</feature>
<feature type="compositionally biased region" description="Basic and acidic residues" evidence="1">
    <location>
        <begin position="2470"/>
        <end position="2481"/>
    </location>
</feature>
<dbReference type="GeneID" id="94426370"/>
<feature type="region of interest" description="Disordered" evidence="1">
    <location>
        <begin position="571"/>
        <end position="613"/>
    </location>
</feature>
<feature type="compositionally biased region" description="Basic and acidic residues" evidence="1">
    <location>
        <begin position="2378"/>
        <end position="2389"/>
    </location>
</feature>
<evidence type="ECO:0000256" key="1">
    <source>
        <dbReference type="SAM" id="MobiDB-lite"/>
    </source>
</evidence>
<keyword evidence="3" id="KW-1185">Reference proteome</keyword>
<feature type="compositionally biased region" description="Basic and acidic residues" evidence="1">
    <location>
        <begin position="1983"/>
        <end position="2003"/>
    </location>
</feature>
<feature type="region of interest" description="Disordered" evidence="1">
    <location>
        <begin position="1365"/>
        <end position="1460"/>
    </location>
</feature>
<proteinExistence type="predicted"/>
<feature type="region of interest" description="Disordered" evidence="1">
    <location>
        <begin position="2077"/>
        <end position="2099"/>
    </location>
</feature>
<dbReference type="OrthoDB" id="332660at2759"/>
<feature type="region of interest" description="Disordered" evidence="1">
    <location>
        <begin position="1"/>
        <end position="88"/>
    </location>
</feature>
<feature type="compositionally biased region" description="Pro residues" evidence="1">
    <location>
        <begin position="1"/>
        <end position="10"/>
    </location>
</feature>
<feature type="region of interest" description="Disordered" evidence="1">
    <location>
        <begin position="1950"/>
        <end position="2021"/>
    </location>
</feature>
<feature type="region of interest" description="Disordered" evidence="1">
    <location>
        <begin position="463"/>
        <end position="484"/>
    </location>
</feature>
<feature type="compositionally biased region" description="Low complexity" evidence="1">
    <location>
        <begin position="17"/>
        <end position="29"/>
    </location>
</feature>
<feature type="region of interest" description="Disordered" evidence="1">
    <location>
        <begin position="2295"/>
        <end position="2342"/>
    </location>
</feature>
<gene>
    <name evidence="2" type="ORF">CSUI_002961</name>
</gene>
<reference evidence="2 3" key="1">
    <citation type="journal article" date="2017" name="Int. J. Parasitol.">
        <title>The genome of the protozoan parasite Cystoisospora suis and a reverse vaccinology approach to identify vaccine candidates.</title>
        <authorList>
            <person name="Palmieri N."/>
            <person name="Shrestha A."/>
            <person name="Ruttkowski B."/>
            <person name="Beck T."/>
            <person name="Vogl C."/>
            <person name="Tomley F."/>
            <person name="Blake D.P."/>
            <person name="Joachim A."/>
        </authorList>
    </citation>
    <scope>NUCLEOTIDE SEQUENCE [LARGE SCALE GENOMIC DNA]</scope>
    <source>
        <strain evidence="2 3">Wien I</strain>
    </source>
</reference>
<feature type="compositionally biased region" description="Basic and acidic residues" evidence="1">
    <location>
        <begin position="1171"/>
        <end position="1239"/>
    </location>
</feature>
<feature type="compositionally biased region" description="Polar residues" evidence="1">
    <location>
        <begin position="2011"/>
        <end position="2021"/>
    </location>
</feature>
<feature type="compositionally biased region" description="Low complexity" evidence="1">
    <location>
        <begin position="1443"/>
        <end position="1460"/>
    </location>
</feature>
<feature type="compositionally biased region" description="Low complexity" evidence="1">
    <location>
        <begin position="39"/>
        <end position="57"/>
    </location>
</feature>
<feature type="compositionally biased region" description="Basic and acidic residues" evidence="1">
    <location>
        <begin position="166"/>
        <end position="180"/>
    </location>
</feature>
<feature type="compositionally biased region" description="Polar residues" evidence="1">
    <location>
        <begin position="2310"/>
        <end position="2320"/>
    </location>
</feature>
<feature type="compositionally biased region" description="Polar residues" evidence="1">
    <location>
        <begin position="2392"/>
        <end position="2406"/>
    </location>
</feature>
<feature type="region of interest" description="Disordered" evidence="1">
    <location>
        <begin position="2029"/>
        <end position="2048"/>
    </location>
</feature>
<dbReference type="PANTHER" id="PTHR43670:SF129">
    <property type="entry name" value="HSP20_ALPHA CRYSTALLIN FAMILY PROTEIN, EXPRESSED"/>
    <property type="match status" value="1"/>
</dbReference>
<feature type="compositionally biased region" description="Basic and acidic residues" evidence="1">
    <location>
        <begin position="1130"/>
        <end position="1163"/>
    </location>
</feature>
<comment type="caution">
    <text evidence="2">The sequence shown here is derived from an EMBL/GenBank/DDBJ whole genome shotgun (WGS) entry which is preliminary data.</text>
</comment>
<feature type="compositionally biased region" description="Low complexity" evidence="1">
    <location>
        <begin position="1952"/>
        <end position="1964"/>
    </location>
</feature>
<feature type="region of interest" description="Disordered" evidence="1">
    <location>
        <begin position="649"/>
        <end position="753"/>
    </location>
</feature>
<feature type="region of interest" description="Disordered" evidence="1">
    <location>
        <begin position="1604"/>
        <end position="1734"/>
    </location>
</feature>
<name>A0A2C6L6Q2_9APIC</name>
<dbReference type="PANTHER" id="PTHR43670">
    <property type="entry name" value="HEAT SHOCK PROTEIN 26"/>
    <property type="match status" value="1"/>
</dbReference>
<feature type="compositionally biased region" description="Low complexity" evidence="1">
    <location>
        <begin position="1651"/>
        <end position="1668"/>
    </location>
</feature>
<feature type="region of interest" description="Disordered" evidence="1">
    <location>
        <begin position="2357"/>
        <end position="2413"/>
    </location>
</feature>
<organism evidence="2 3">
    <name type="scientific">Cystoisospora suis</name>
    <dbReference type="NCBI Taxonomy" id="483139"/>
    <lineage>
        <taxon>Eukaryota</taxon>
        <taxon>Sar</taxon>
        <taxon>Alveolata</taxon>
        <taxon>Apicomplexa</taxon>
        <taxon>Conoidasida</taxon>
        <taxon>Coccidia</taxon>
        <taxon>Eucoccidiorida</taxon>
        <taxon>Eimeriorina</taxon>
        <taxon>Sarcocystidae</taxon>
        <taxon>Cystoisospora</taxon>
    </lineage>
</organism>
<feature type="compositionally biased region" description="Basic and acidic residues" evidence="1">
    <location>
        <begin position="1399"/>
        <end position="1408"/>
    </location>
</feature>
<dbReference type="GO" id="GO:0034605">
    <property type="term" value="P:cellular response to heat"/>
    <property type="evidence" value="ECO:0007669"/>
    <property type="project" value="TreeGrafter"/>
</dbReference>
<feature type="compositionally biased region" description="Basic and acidic residues" evidence="1">
    <location>
        <begin position="2329"/>
        <end position="2342"/>
    </location>
</feature>
<feature type="region of interest" description="Disordered" evidence="1">
    <location>
        <begin position="128"/>
        <end position="293"/>
    </location>
</feature>
<feature type="compositionally biased region" description="Low complexity" evidence="1">
    <location>
        <begin position="238"/>
        <end position="258"/>
    </location>
</feature>
<feature type="compositionally biased region" description="Polar residues" evidence="1">
    <location>
        <begin position="282"/>
        <end position="293"/>
    </location>
</feature>
<feature type="compositionally biased region" description="Acidic residues" evidence="1">
    <location>
        <begin position="1684"/>
        <end position="1693"/>
    </location>
</feature>
<feature type="region of interest" description="Disordered" evidence="1">
    <location>
        <begin position="822"/>
        <end position="847"/>
    </location>
</feature>
<feature type="compositionally biased region" description="Basic and acidic residues" evidence="1">
    <location>
        <begin position="2295"/>
        <end position="2309"/>
    </location>
</feature>
<evidence type="ECO:0000313" key="3">
    <source>
        <dbReference type="Proteomes" id="UP000221165"/>
    </source>
</evidence>
<feature type="compositionally biased region" description="Low complexity" evidence="1">
    <location>
        <begin position="694"/>
        <end position="722"/>
    </location>
</feature>
<feature type="compositionally biased region" description="Gly residues" evidence="1">
    <location>
        <begin position="658"/>
        <end position="667"/>
    </location>
</feature>
<feature type="region of interest" description="Disordered" evidence="1">
    <location>
        <begin position="2445"/>
        <end position="2481"/>
    </location>
</feature>
<sequence length="2481" mass="272850">MTPSPPPPTSPLHVRLSSSSSNSVGDSSSCLTSQAFPLSPSYPRTSSSSSPYSSSAYEILPPLTSHAPPLSCRPVSLPSPGSTTTAGIIASKFHPPLLRYLLDSSLPSPPSSHSLSSLLVPRLSSIDDNIEAPNVPSTVAEARGGSSLSSSTRKSSSSFHSPPSLQREKESRSGASKDPENTTSPSLPSDEVDAVSSSPRCLRSSRHSTTSSSREGQPVLKVNDDVDGSKGSIETGCSPRRSSSRRSPVPSSSSTGSPCKSKETRADSHPTIQTNQHREDTSLATSTTSVSNVDADNSKKLSCYRGSPLLRRAAEHRDTFDVPSAGPAFSCESSQPVLIFPFFSLLQRSPNSLRSGLSSSVLRCRAATLQKDRLLRTAGVAIYRAVRAHALNILNIIEAHGIAAVRGALRRELQREERDRRKLSLVHDGFDSYWEESKRYGEGFVSPTLLPWDGKLSARSQDQKMGGVYTPQSLSSEADSDLSEDLSDDFYDEHADEDDVDSDSLSYMYGRGRRRGGGKQSSIFEFLPVIVASAGVYAADHRLAVQVLLLESIQRSMASWRRYIKNERRRKKKEDLPHGCDKADNRTRNTRTSSPSKDRSSPRLRMTPSSLSQSEDKQEGYFFFRCAILRPSDCPSVAAALKSIHRQFTSSSSSLLPPGGGNRGGGPYLSIRVVRASPRSSGSSKMVTKKGIDSSSFSSSPTYHTPSSSSFSGRKSFSPSKSLHSLKQEEAVKEEEEENEDESLHSPNKEKKAMLKKDSSSLLFSSLLDSSSSLPGLLLGGGEGGAKKGVGDLAAMSAWEDLQSRGWWRDLDLYGVHAHRKEKGGSHKKYGGKHRLGGVKGKETKSLIRTRRQRKYDDIWEGVTSSEDDQEDEDREEGMGRQGDLVNGEGVHEKLSKDLMEGKENEVHEGYSSPPLCLKEDSVLQTTSSLYPSTFFQPVSLLPSPPFPVGSAALLVVLEETEAFPPQLLNSLLQCLRLLRGTSELPLIVLTVVSSSSWGRQYLCSDVYTARGLAVETATLLRSSLIQAELLRVVITCPAFLGFEISSSSLQCFLNFIDDEAPSVLQIVRLLLGIMRSFSQFHPLSFICRGLDDVHALLRDLDKEEVAAEEEEDDRSSRRRRQGGGEEEQQDGKKPTKKEEKTGTDVRMNSVEKEEEEKMEKSLSTRRRRSPSNEKEERCDGRLSGVDEKKSVNGQKNEKKREEKDKDDDGHVGGRRRGDKEKVKHPHCVEEKKQKRREAVLSGSEGVSKKEGGGSPSGERTSESERDSCSQQAESEKILRLCRMSRRFLKKWKRRSELLCFSSLTEDYMKPLAQSLRSTSEVYVHLLAAQKNGFFFFDRCCWEQQQIHRREEAQLFLSDKPSALSRTSPLARRSRPFDEEEEEREKEKEGGESQQTILVKEEETGERRTQRKGRISLSSSSSSRVPDGCPSRPIPLGGGEQGSSSSSLPSSTSNSPTCSSSFSSSLQCLDNIRSPPVCRRSPGCVSRLAILDLLQRWWGGRGLLLLHRVNEEGGRLLHVRDGSSFGGTMRQKKEILTYPGGRREEDEESWADRQEEMLQEIHMALYCKEILPTALIELAERRIGICLGRRLLFLLDQTLQQCTRRTRHHPGEGEGTSRDTFFSPRPNSPHTKNSPLRTSHSSFGLSSPRLSATSSFPPSSPASPFTSPRPRRSNGSKGVREDPEACDPEEEEGKENKKTDRNTVGSSSRADGEEEEEEMSVESGGGEQDEDDEEAEGFFSYHDAAGEEVNLSSSRQVIGELDEILGIHEETACDPKKWNTQQRIQQSIEGMANASRKIADDLRRLIASKYDKLAVAAPARGGGASLLSRRGRLSTIDGDDNRHATASMSYIAPGEGNFADPNVLVSMLQAFLRQSTSELRLLHILFYSSLSLSSINPHDKTGGQDTSSQSKTLPCSSSFFSPSTNNLHALEVLRLFAELPTLIQELLESQPSSTSSSSSCRRSTFVTPPSAHHRFSLSSSLEPKSHGGGERLLENEAESKLRDSSYALNGGKSTEQQGGYRQSYVSPQLQLTNGNNDGKERLRNVLPEGPECQDKDLCKKRKSTAFLEKGKDGELDGLLNDSSHDSHRSVSTLTIDDDGHRGVGGRPMVSSKSRFLRWLEEALLLLLLPLPGWHPLGAELAVWGASLGMEFALNTGVLSTADDGLRGCHPCPSSLSFSSTNQLTLAAKSVCHMLRPHPQSDLLEHLAMINPFYLQQFQISSISGARKSGDALHGTSPSPLATGGMNSAREVCLEDVVILYRLINGEASGRRIGLWGLFCGFCRDVLKDRVQQEKLKRGEKQDEGGETQKNESCPSSTRGMQTRRATKISKREREAKKEKENKFVLDILQQMEDEGNHHHMSTTNTKGDPPSHSSGDTPGKESKVHRTDEDNPTSSTHVNGKTASRTTGRRRPHHVPLLQQLQLRFAIAVGALDHQLGVLRLPSASYSSGTERSFLTDAGERNDGVFSSERGLHPGDDMDSA</sequence>
<feature type="compositionally biased region" description="Acidic residues" evidence="1">
    <location>
        <begin position="866"/>
        <end position="876"/>
    </location>
</feature>
<feature type="compositionally biased region" description="Basic and acidic residues" evidence="1">
    <location>
        <begin position="573"/>
        <end position="587"/>
    </location>
</feature>
<feature type="compositionally biased region" description="Low complexity" evidence="1">
    <location>
        <begin position="146"/>
        <end position="164"/>
    </location>
</feature>
<dbReference type="Proteomes" id="UP000221165">
    <property type="component" value="Unassembled WGS sequence"/>
</dbReference>
<dbReference type="EMBL" id="MIGC01001247">
    <property type="protein sequence ID" value="PHJ23185.1"/>
    <property type="molecule type" value="Genomic_DNA"/>
</dbReference>